<protein>
    <recommendedName>
        <fullName evidence="3">GTP cyclohydrolase I</fullName>
        <ecNumber evidence="3">3.5.4.16</ecNumber>
    </recommendedName>
</protein>
<comment type="catalytic activity">
    <reaction evidence="1">
        <text>GTP + H2O = 7,8-dihydroneopterin 3'-triphosphate + formate + H(+)</text>
        <dbReference type="Rhea" id="RHEA:17473"/>
        <dbReference type="ChEBI" id="CHEBI:15377"/>
        <dbReference type="ChEBI" id="CHEBI:15378"/>
        <dbReference type="ChEBI" id="CHEBI:15740"/>
        <dbReference type="ChEBI" id="CHEBI:37565"/>
        <dbReference type="ChEBI" id="CHEBI:58462"/>
        <dbReference type="EC" id="3.5.4.16"/>
    </reaction>
</comment>
<organism evidence="7">
    <name type="scientific">hydrothermal vent metagenome</name>
    <dbReference type="NCBI Taxonomy" id="652676"/>
    <lineage>
        <taxon>unclassified sequences</taxon>
        <taxon>metagenomes</taxon>
        <taxon>ecological metagenomes</taxon>
    </lineage>
</organism>
<dbReference type="GO" id="GO:0006729">
    <property type="term" value="P:tetrahydrobiopterin biosynthetic process"/>
    <property type="evidence" value="ECO:0007669"/>
    <property type="project" value="TreeGrafter"/>
</dbReference>
<comment type="pathway">
    <text evidence="2">Cofactor biosynthesis; 7,8-dihydroneopterin triphosphate biosynthesis; 7,8-dihydroneopterin triphosphate from GTP: step 1/1.</text>
</comment>
<dbReference type="FunFam" id="1.10.286.10:FF:000001">
    <property type="entry name" value="GTP cyclohydrolase 1"/>
    <property type="match status" value="1"/>
</dbReference>
<evidence type="ECO:0000256" key="3">
    <source>
        <dbReference type="ARBA" id="ARBA00012715"/>
    </source>
</evidence>
<evidence type="ECO:0000256" key="1">
    <source>
        <dbReference type="ARBA" id="ARBA00001052"/>
    </source>
</evidence>
<evidence type="ECO:0000256" key="2">
    <source>
        <dbReference type="ARBA" id="ARBA00005080"/>
    </source>
</evidence>
<dbReference type="Gene3D" id="3.30.1130.10">
    <property type="match status" value="1"/>
</dbReference>
<dbReference type="HAMAP" id="MF_00223">
    <property type="entry name" value="FolE"/>
    <property type="match status" value="1"/>
</dbReference>
<dbReference type="SUPFAM" id="SSF55620">
    <property type="entry name" value="Tetrahydrobiopterin biosynthesis enzymes-like"/>
    <property type="match status" value="1"/>
</dbReference>
<dbReference type="GO" id="GO:0003934">
    <property type="term" value="F:GTP cyclohydrolase I activity"/>
    <property type="evidence" value="ECO:0007669"/>
    <property type="project" value="UniProtKB-EC"/>
</dbReference>
<dbReference type="NCBIfam" id="NF006826">
    <property type="entry name" value="PRK09347.1-3"/>
    <property type="match status" value="1"/>
</dbReference>
<dbReference type="InterPro" id="IPR043133">
    <property type="entry name" value="GTP-CH-I_C/QueF"/>
</dbReference>
<accession>A0A3B0S6X0</accession>
<dbReference type="FunFam" id="3.30.1130.10:FF:000001">
    <property type="entry name" value="GTP cyclohydrolase 1"/>
    <property type="match status" value="1"/>
</dbReference>
<dbReference type="InterPro" id="IPR043134">
    <property type="entry name" value="GTP-CH-I_N"/>
</dbReference>
<dbReference type="InterPro" id="IPR001474">
    <property type="entry name" value="GTP_CycHdrlase_I"/>
</dbReference>
<dbReference type="PANTHER" id="PTHR11109:SF7">
    <property type="entry name" value="GTP CYCLOHYDROLASE 1"/>
    <property type="match status" value="1"/>
</dbReference>
<dbReference type="InterPro" id="IPR018234">
    <property type="entry name" value="GTP_CycHdrlase_I_CS"/>
</dbReference>
<dbReference type="EC" id="3.5.4.16" evidence="3"/>
<dbReference type="GO" id="GO:0008270">
    <property type="term" value="F:zinc ion binding"/>
    <property type="evidence" value="ECO:0007669"/>
    <property type="project" value="TreeGrafter"/>
</dbReference>
<feature type="domain" description="GTP cyclohydrolase I" evidence="6">
    <location>
        <begin position="19"/>
        <end position="196"/>
    </location>
</feature>
<keyword evidence="5 7" id="KW-0378">Hydrolase</keyword>
<dbReference type="GO" id="GO:0005737">
    <property type="term" value="C:cytoplasm"/>
    <property type="evidence" value="ECO:0007669"/>
    <property type="project" value="TreeGrafter"/>
</dbReference>
<reference evidence="7" key="1">
    <citation type="submission" date="2018-06" db="EMBL/GenBank/DDBJ databases">
        <authorList>
            <person name="Zhirakovskaya E."/>
        </authorList>
    </citation>
    <scope>NUCLEOTIDE SEQUENCE</scope>
</reference>
<dbReference type="PANTHER" id="PTHR11109">
    <property type="entry name" value="GTP CYCLOHYDROLASE I"/>
    <property type="match status" value="1"/>
</dbReference>
<dbReference type="PROSITE" id="PS00859">
    <property type="entry name" value="GTP_CYCLOHYDROL_1_1"/>
    <property type="match status" value="1"/>
</dbReference>
<dbReference type="Pfam" id="PF01227">
    <property type="entry name" value="GTP_cyclohydroI"/>
    <property type="match status" value="1"/>
</dbReference>
<evidence type="ECO:0000259" key="6">
    <source>
        <dbReference type="Pfam" id="PF01227"/>
    </source>
</evidence>
<dbReference type="NCBIfam" id="NF006825">
    <property type="entry name" value="PRK09347.1-2"/>
    <property type="match status" value="1"/>
</dbReference>
<evidence type="ECO:0000256" key="5">
    <source>
        <dbReference type="ARBA" id="ARBA00022801"/>
    </source>
</evidence>
<evidence type="ECO:0000256" key="4">
    <source>
        <dbReference type="ARBA" id="ARBA00022563"/>
    </source>
</evidence>
<keyword evidence="4" id="KW-0554">One-carbon metabolism</keyword>
<dbReference type="UniPathway" id="UPA00848">
    <property type="reaction ID" value="UER00151"/>
</dbReference>
<dbReference type="GO" id="GO:0046654">
    <property type="term" value="P:tetrahydrofolate biosynthetic process"/>
    <property type="evidence" value="ECO:0007669"/>
    <property type="project" value="InterPro"/>
</dbReference>
<dbReference type="AlphaFoldDB" id="A0A3B0S6X0"/>
<dbReference type="GO" id="GO:0005525">
    <property type="term" value="F:GTP binding"/>
    <property type="evidence" value="ECO:0007669"/>
    <property type="project" value="TreeGrafter"/>
</dbReference>
<dbReference type="InterPro" id="IPR020602">
    <property type="entry name" value="GTP_CycHdrlase_I_dom"/>
</dbReference>
<gene>
    <name evidence="7" type="ORF">MNBD_ALPHA05-6</name>
</gene>
<dbReference type="EMBL" id="UOEH01000201">
    <property type="protein sequence ID" value="VAV96586.1"/>
    <property type="molecule type" value="Genomic_DNA"/>
</dbReference>
<proteinExistence type="inferred from homology"/>
<name>A0A3B0S6X0_9ZZZZ</name>
<sequence length="198" mass="22160">MSVETIQLKPKQASREEAEEAVRTLLSYYGEDPEREGLRDTPRRFVDAYEEFLSGYADDPAALLTRTFEEVEGYKDIVVMRGIRFESHCEHHIQPMIGIAHVAYLPGARVVGISKLARVVDAFARRLQSQETLTNQIAGAIEAALAPRGVAVLLEAEHQCISTRGIHKTDIACITRAMTGEFETDPKAEDRFMRLIGK</sequence>
<evidence type="ECO:0000313" key="7">
    <source>
        <dbReference type="EMBL" id="VAV96586.1"/>
    </source>
</evidence>
<dbReference type="NCBIfam" id="TIGR00063">
    <property type="entry name" value="folE"/>
    <property type="match status" value="1"/>
</dbReference>
<dbReference type="Gene3D" id="1.10.286.10">
    <property type="match status" value="1"/>
</dbReference>
<dbReference type="GO" id="GO:0006730">
    <property type="term" value="P:one-carbon metabolic process"/>
    <property type="evidence" value="ECO:0007669"/>
    <property type="project" value="UniProtKB-KW"/>
</dbReference>